<reference evidence="2 3" key="1">
    <citation type="submission" date="2016-10" db="EMBL/GenBank/DDBJ databases">
        <title>Genome sequence of the basidiomycete white-rot fungus Trametes pubescens.</title>
        <authorList>
            <person name="Makela M.R."/>
            <person name="Granchi Z."/>
            <person name="Peng M."/>
            <person name="De Vries R.P."/>
            <person name="Grigoriev I."/>
            <person name="Riley R."/>
            <person name="Hilden K."/>
        </authorList>
    </citation>
    <scope>NUCLEOTIDE SEQUENCE [LARGE SCALE GENOMIC DNA]</scope>
    <source>
        <strain evidence="2 3">FBCC735</strain>
    </source>
</reference>
<sequence>MPKQHNMGWRKPVPRLTPEPSINSPRPSRSGLRRLSMNIVNKDMPPLPVDWRESIDTALKRQKRHAMYFSPPSPPPSLPPSLPPKDSTESLVTLVEEQRDVTLVRLSLRICSRVCELTPGACRAAACSRMSVGHRTTTAS</sequence>
<gene>
    <name evidence="2" type="ORF">TRAPUB_5194</name>
</gene>
<dbReference type="AlphaFoldDB" id="A0A1M2V9C1"/>
<keyword evidence="3" id="KW-1185">Reference proteome</keyword>
<organism evidence="2 3">
    <name type="scientific">Trametes pubescens</name>
    <name type="common">White-rot fungus</name>
    <dbReference type="NCBI Taxonomy" id="154538"/>
    <lineage>
        <taxon>Eukaryota</taxon>
        <taxon>Fungi</taxon>
        <taxon>Dikarya</taxon>
        <taxon>Basidiomycota</taxon>
        <taxon>Agaricomycotina</taxon>
        <taxon>Agaricomycetes</taxon>
        <taxon>Polyporales</taxon>
        <taxon>Polyporaceae</taxon>
        <taxon>Trametes</taxon>
    </lineage>
</organism>
<proteinExistence type="predicted"/>
<dbReference type="OrthoDB" id="3230513at2759"/>
<evidence type="ECO:0000313" key="2">
    <source>
        <dbReference type="EMBL" id="OJT04149.1"/>
    </source>
</evidence>
<feature type="compositionally biased region" description="Pro residues" evidence="1">
    <location>
        <begin position="71"/>
        <end position="83"/>
    </location>
</feature>
<name>A0A1M2V9C1_TRAPU</name>
<evidence type="ECO:0000313" key="3">
    <source>
        <dbReference type="Proteomes" id="UP000184267"/>
    </source>
</evidence>
<comment type="caution">
    <text evidence="2">The sequence shown here is derived from an EMBL/GenBank/DDBJ whole genome shotgun (WGS) entry which is preliminary data.</text>
</comment>
<feature type="region of interest" description="Disordered" evidence="1">
    <location>
        <begin position="1"/>
        <end position="35"/>
    </location>
</feature>
<evidence type="ECO:0000256" key="1">
    <source>
        <dbReference type="SAM" id="MobiDB-lite"/>
    </source>
</evidence>
<protein>
    <submittedName>
        <fullName evidence="2">Uncharacterized protein</fullName>
    </submittedName>
</protein>
<feature type="compositionally biased region" description="Low complexity" evidence="1">
    <location>
        <begin position="24"/>
        <end position="35"/>
    </location>
</feature>
<accession>A0A1M2V9C1</accession>
<dbReference type="Proteomes" id="UP000184267">
    <property type="component" value="Unassembled WGS sequence"/>
</dbReference>
<feature type="region of interest" description="Disordered" evidence="1">
    <location>
        <begin position="65"/>
        <end position="88"/>
    </location>
</feature>
<dbReference type="EMBL" id="MNAD01001558">
    <property type="protein sequence ID" value="OJT04149.1"/>
    <property type="molecule type" value="Genomic_DNA"/>
</dbReference>